<evidence type="ECO:0000313" key="2">
    <source>
        <dbReference type="Proteomes" id="UP001153050"/>
    </source>
</evidence>
<evidence type="ECO:0000313" key="1">
    <source>
        <dbReference type="EMBL" id="CAH2405599.1"/>
    </source>
</evidence>
<reference evidence="1 2" key="1">
    <citation type="submission" date="2022-03" db="EMBL/GenBank/DDBJ databases">
        <authorList>
            <person name="Brunel B."/>
        </authorList>
    </citation>
    <scope>NUCLEOTIDE SEQUENCE [LARGE SCALE GENOMIC DNA]</scope>
    <source>
        <strain evidence="1">STM5069sample</strain>
    </source>
</reference>
<accession>A0ABN8K5U0</accession>
<name>A0ABN8K5U0_9HYPH</name>
<keyword evidence="2" id="KW-1185">Reference proteome</keyword>
<organism evidence="1 2">
    <name type="scientific">Mesorhizobium escarrei</name>
    <dbReference type="NCBI Taxonomy" id="666018"/>
    <lineage>
        <taxon>Bacteria</taxon>
        <taxon>Pseudomonadati</taxon>
        <taxon>Pseudomonadota</taxon>
        <taxon>Alphaproteobacteria</taxon>
        <taxon>Hyphomicrobiales</taxon>
        <taxon>Phyllobacteriaceae</taxon>
        <taxon>Mesorhizobium</taxon>
    </lineage>
</organism>
<gene>
    <name evidence="1" type="ORF">MES5069_480011</name>
</gene>
<protein>
    <submittedName>
        <fullName evidence="1">Uncharacterized protein</fullName>
    </submittedName>
</protein>
<dbReference type="EMBL" id="CAKXZT010000144">
    <property type="protein sequence ID" value="CAH2405599.1"/>
    <property type="molecule type" value="Genomic_DNA"/>
</dbReference>
<proteinExistence type="predicted"/>
<sequence>MRLAQEYGAVAWCLPPPFDGTIPRHIQSYLYGPDGFTPLDGASKPVHEHRELHGIAIDTDDRRKAFLRFFCFFVRGADGPFEVQEDPDGFDATAVRPPDAFKEFEEIVGPLRAHEAQDGGAGSFLYDACLLYGHQLFRVRFCIYTHGVIEMLGDELVGENVRRVPQIGFAGTARYSALRPLRKRLAYKQ</sequence>
<dbReference type="Proteomes" id="UP001153050">
    <property type="component" value="Unassembled WGS sequence"/>
</dbReference>
<comment type="caution">
    <text evidence="1">The sequence shown here is derived from an EMBL/GenBank/DDBJ whole genome shotgun (WGS) entry which is preliminary data.</text>
</comment>
<dbReference type="RefSeq" id="WP_254020442.1">
    <property type="nucleotide sequence ID" value="NZ_CAKXZT010000144.1"/>
</dbReference>